<gene>
    <name evidence="1" type="ORF">BOA8489_00884</name>
</gene>
<protein>
    <submittedName>
        <fullName evidence="1">Uncharacterized protein</fullName>
    </submittedName>
</protein>
<proteinExistence type="predicted"/>
<name>A0A238IWJ8_9RHOB</name>
<keyword evidence="2" id="KW-1185">Reference proteome</keyword>
<accession>A0A238IWJ8</accession>
<evidence type="ECO:0000313" key="2">
    <source>
        <dbReference type="Proteomes" id="UP000201838"/>
    </source>
</evidence>
<dbReference type="AlphaFoldDB" id="A0A238IWJ8"/>
<reference evidence="1 2" key="1">
    <citation type="submission" date="2017-05" db="EMBL/GenBank/DDBJ databases">
        <authorList>
            <person name="Song R."/>
            <person name="Chenine A.L."/>
            <person name="Ruprecht R.M."/>
        </authorList>
    </citation>
    <scope>NUCLEOTIDE SEQUENCE [LARGE SCALE GENOMIC DNA]</scope>
    <source>
        <strain evidence="1 2">CECT 8489</strain>
    </source>
</reference>
<dbReference type="EMBL" id="FXXQ01000002">
    <property type="protein sequence ID" value="SMX22786.1"/>
    <property type="molecule type" value="Genomic_DNA"/>
</dbReference>
<evidence type="ECO:0000313" key="1">
    <source>
        <dbReference type="EMBL" id="SMX22786.1"/>
    </source>
</evidence>
<dbReference type="Proteomes" id="UP000201838">
    <property type="component" value="Unassembled WGS sequence"/>
</dbReference>
<sequence length="68" mass="7406">MANEWILEVFADLTTFAEQNDLPALERQLVLAKQVAEIDVSANHGMSPHSTRQGIGHVGILHRATAEG</sequence>
<organism evidence="1 2">
    <name type="scientific">Boseongicola aestuarii</name>
    <dbReference type="NCBI Taxonomy" id="1470561"/>
    <lineage>
        <taxon>Bacteria</taxon>
        <taxon>Pseudomonadati</taxon>
        <taxon>Pseudomonadota</taxon>
        <taxon>Alphaproteobacteria</taxon>
        <taxon>Rhodobacterales</taxon>
        <taxon>Paracoccaceae</taxon>
        <taxon>Boseongicola</taxon>
    </lineage>
</organism>